<dbReference type="EMBL" id="JAKLMC020000046">
    <property type="protein sequence ID" value="KAK5948560.1"/>
    <property type="molecule type" value="Genomic_DNA"/>
</dbReference>
<dbReference type="AlphaFoldDB" id="A0AAN8I3J7"/>
<keyword evidence="2" id="KW-1185">Reference proteome</keyword>
<comment type="caution">
    <text evidence="1">The sequence shown here is derived from an EMBL/GenBank/DDBJ whole genome shotgun (WGS) entry which is preliminary data.</text>
</comment>
<accession>A0AAN8I3J7</accession>
<name>A0AAN8I3J7_9EURO</name>
<dbReference type="Proteomes" id="UP001316803">
    <property type="component" value="Unassembled WGS sequence"/>
</dbReference>
<proteinExistence type="predicted"/>
<protein>
    <submittedName>
        <fullName evidence="1">Uncharacterized protein</fullName>
    </submittedName>
</protein>
<gene>
    <name evidence="1" type="ORF">OHC33_010456</name>
</gene>
<organism evidence="1 2">
    <name type="scientific">Knufia fluminis</name>
    <dbReference type="NCBI Taxonomy" id="191047"/>
    <lineage>
        <taxon>Eukaryota</taxon>
        <taxon>Fungi</taxon>
        <taxon>Dikarya</taxon>
        <taxon>Ascomycota</taxon>
        <taxon>Pezizomycotina</taxon>
        <taxon>Eurotiomycetes</taxon>
        <taxon>Chaetothyriomycetidae</taxon>
        <taxon>Chaetothyriales</taxon>
        <taxon>Trichomeriaceae</taxon>
        <taxon>Knufia</taxon>
    </lineage>
</organism>
<evidence type="ECO:0000313" key="1">
    <source>
        <dbReference type="EMBL" id="KAK5948560.1"/>
    </source>
</evidence>
<reference evidence="1 2" key="1">
    <citation type="submission" date="2022-12" db="EMBL/GenBank/DDBJ databases">
        <title>Genomic features and morphological characterization of a novel Knufia sp. strain isolated from spacecraft assembly facility.</title>
        <authorList>
            <person name="Teixeira M."/>
            <person name="Chander A.M."/>
            <person name="Stajich J.E."/>
            <person name="Venkateswaran K."/>
        </authorList>
    </citation>
    <scope>NUCLEOTIDE SEQUENCE [LARGE SCALE GENOMIC DNA]</scope>
    <source>
        <strain evidence="1 2">FJI-L2-BK-P2</strain>
    </source>
</reference>
<evidence type="ECO:0000313" key="2">
    <source>
        <dbReference type="Proteomes" id="UP001316803"/>
    </source>
</evidence>
<sequence>MATILQIGSIFGHTKYGIDYYYKYLKHIPSHAPTLTPSEKDALIEPDSENVGGEDMRVVRLGAFGLWNYACFGFLVTGKHDRHKRNNNSCFCHPGSFGYRET</sequence>